<reference evidence="1" key="1">
    <citation type="submission" date="2020-03" db="EMBL/GenBank/DDBJ databases">
        <title>The deep terrestrial virosphere.</title>
        <authorList>
            <person name="Holmfeldt K."/>
            <person name="Nilsson E."/>
            <person name="Simone D."/>
            <person name="Lopez-Fernandez M."/>
            <person name="Wu X."/>
            <person name="de Brujin I."/>
            <person name="Lundin D."/>
            <person name="Andersson A."/>
            <person name="Bertilsson S."/>
            <person name="Dopson M."/>
        </authorList>
    </citation>
    <scope>NUCLEOTIDE SEQUENCE</scope>
    <source>
        <strain evidence="1">TM448A01175</strain>
    </source>
</reference>
<gene>
    <name evidence="1" type="ORF">TM448A01175_0007</name>
</gene>
<protein>
    <submittedName>
        <fullName evidence="1">Uncharacterized protein</fullName>
    </submittedName>
</protein>
<accession>A0A6H1ZN03</accession>
<name>A0A6H1ZN03_9ZZZZ</name>
<evidence type="ECO:0000313" key="1">
    <source>
        <dbReference type="EMBL" id="QJA48852.1"/>
    </source>
</evidence>
<organism evidence="1">
    <name type="scientific">viral metagenome</name>
    <dbReference type="NCBI Taxonomy" id="1070528"/>
    <lineage>
        <taxon>unclassified sequences</taxon>
        <taxon>metagenomes</taxon>
        <taxon>organismal metagenomes</taxon>
    </lineage>
</organism>
<dbReference type="EMBL" id="MT144106">
    <property type="protein sequence ID" value="QJA48852.1"/>
    <property type="molecule type" value="Genomic_DNA"/>
</dbReference>
<sequence length="124" mass="14573">MNSQIVVDIIRERPGVKNAITQYQIAREYYHRTLERIDPRTVRNIIEAKRFEKIPILATPHIPGGYYWPARRKDYEDWAAKEHSKAIKQIAKIRPVGEGVNKIFPKPIYQRAFDFGKKVLERVG</sequence>
<dbReference type="AlphaFoldDB" id="A0A6H1ZN03"/>
<proteinExistence type="predicted"/>